<sequence length="106" mass="10986">MCGQELRPKKGWQTPQWSKDGGLLVAERRRVAVPSGRQGPSVSVPALIGTAEPPPVALAPGLAGVPSAAQDCGVWLSSEQSAKGSVISCKLIWAHSGAISCWLLEG</sequence>
<accession>A0A8S1J4Z8</accession>
<proteinExistence type="predicted"/>
<dbReference type="Proteomes" id="UP000708148">
    <property type="component" value="Unassembled WGS sequence"/>
</dbReference>
<protein>
    <submittedName>
        <fullName evidence="1">Uncharacterized protein</fullName>
    </submittedName>
</protein>
<keyword evidence="2" id="KW-1185">Reference proteome</keyword>
<gene>
    <name evidence="1" type="ORF">OSTQU699_LOCUS8120</name>
</gene>
<dbReference type="AlphaFoldDB" id="A0A8S1J4Z8"/>
<dbReference type="EMBL" id="CAJHUC010001939">
    <property type="protein sequence ID" value="CAD7702763.1"/>
    <property type="molecule type" value="Genomic_DNA"/>
</dbReference>
<evidence type="ECO:0000313" key="1">
    <source>
        <dbReference type="EMBL" id="CAD7702763.1"/>
    </source>
</evidence>
<comment type="caution">
    <text evidence="1">The sequence shown here is derived from an EMBL/GenBank/DDBJ whole genome shotgun (WGS) entry which is preliminary data.</text>
</comment>
<organism evidence="1 2">
    <name type="scientific">Ostreobium quekettii</name>
    <dbReference type="NCBI Taxonomy" id="121088"/>
    <lineage>
        <taxon>Eukaryota</taxon>
        <taxon>Viridiplantae</taxon>
        <taxon>Chlorophyta</taxon>
        <taxon>core chlorophytes</taxon>
        <taxon>Ulvophyceae</taxon>
        <taxon>TCBD clade</taxon>
        <taxon>Bryopsidales</taxon>
        <taxon>Ostreobineae</taxon>
        <taxon>Ostreobiaceae</taxon>
        <taxon>Ostreobium</taxon>
    </lineage>
</organism>
<name>A0A8S1J4Z8_9CHLO</name>
<evidence type="ECO:0000313" key="2">
    <source>
        <dbReference type="Proteomes" id="UP000708148"/>
    </source>
</evidence>
<reference evidence="1" key="1">
    <citation type="submission" date="2020-12" db="EMBL/GenBank/DDBJ databases">
        <authorList>
            <person name="Iha C."/>
        </authorList>
    </citation>
    <scope>NUCLEOTIDE SEQUENCE</scope>
</reference>